<comment type="caution">
    <text evidence="1">The sequence shown here is derived from an EMBL/GenBank/DDBJ whole genome shotgun (WGS) entry which is preliminary data.</text>
</comment>
<evidence type="ECO:0000313" key="1">
    <source>
        <dbReference type="EMBL" id="KAK7540858.1"/>
    </source>
</evidence>
<reference evidence="1 2" key="1">
    <citation type="submission" date="2024-04" db="EMBL/GenBank/DDBJ databases">
        <title>Phyllosticta paracitricarpa is synonymous to the EU quarantine fungus P. citricarpa based on phylogenomic analyses.</title>
        <authorList>
            <consortium name="Lawrence Berkeley National Laboratory"/>
            <person name="Van ingen-buijs V.A."/>
            <person name="Van westerhoven A.C."/>
            <person name="Haridas S."/>
            <person name="Skiadas P."/>
            <person name="Martin F."/>
            <person name="Groenewald J.Z."/>
            <person name="Crous P.W."/>
            <person name="Seidl M.F."/>
        </authorList>
    </citation>
    <scope>NUCLEOTIDE SEQUENCE [LARGE SCALE GENOMIC DNA]</scope>
    <source>
        <strain evidence="1 2">CPC 17464</strain>
    </source>
</reference>
<dbReference type="GeneID" id="92027758"/>
<sequence length="184" mass="20324">MVWFRGSKVKCIRARMVKFWDGGARMGDARWDPWFWTGTGSGVGWSGLGLGCPSPFLTRKDGGGLVGLGAWMQIITVVVCSDSTCCSKLSRVPWWKRRPAKGGQLSVAWMATMGHGLVSHIRPLFSPTRQAHARSLARWFDRTPTPLPPSTTPSMGMLLAVQNCPSDAHPVQLQLLHVLRDRRA</sequence>
<protein>
    <submittedName>
        <fullName evidence="1">Uncharacterized protein</fullName>
    </submittedName>
</protein>
<name>A0ABR1M1P5_9PEZI</name>
<evidence type="ECO:0000313" key="2">
    <source>
        <dbReference type="Proteomes" id="UP001360953"/>
    </source>
</evidence>
<dbReference type="Proteomes" id="UP001360953">
    <property type="component" value="Unassembled WGS sequence"/>
</dbReference>
<keyword evidence="2" id="KW-1185">Reference proteome</keyword>
<organism evidence="1 2">
    <name type="scientific">Phyllosticta citribraziliensis</name>
    <dbReference type="NCBI Taxonomy" id="989973"/>
    <lineage>
        <taxon>Eukaryota</taxon>
        <taxon>Fungi</taxon>
        <taxon>Dikarya</taxon>
        <taxon>Ascomycota</taxon>
        <taxon>Pezizomycotina</taxon>
        <taxon>Dothideomycetes</taxon>
        <taxon>Dothideomycetes incertae sedis</taxon>
        <taxon>Botryosphaeriales</taxon>
        <taxon>Phyllostictaceae</taxon>
        <taxon>Phyllosticta</taxon>
    </lineage>
</organism>
<dbReference type="RefSeq" id="XP_066657789.1">
    <property type="nucleotide sequence ID" value="XM_066794852.1"/>
</dbReference>
<dbReference type="EMBL" id="JBBPEH010000003">
    <property type="protein sequence ID" value="KAK7540858.1"/>
    <property type="molecule type" value="Genomic_DNA"/>
</dbReference>
<proteinExistence type="predicted"/>
<accession>A0ABR1M1P5</accession>
<gene>
    <name evidence="1" type="ORF">J3D65DRAFT_258852</name>
</gene>